<name>A0A3M4LM28_PSECI</name>
<dbReference type="InterPro" id="IPR047777">
    <property type="entry name" value="LapA-like_RM"/>
</dbReference>
<organism evidence="3 4">
    <name type="scientific">Pseudomonas cichorii</name>
    <dbReference type="NCBI Taxonomy" id="36746"/>
    <lineage>
        <taxon>Bacteria</taxon>
        <taxon>Pseudomonadati</taxon>
        <taxon>Pseudomonadota</taxon>
        <taxon>Gammaproteobacteria</taxon>
        <taxon>Pseudomonadales</taxon>
        <taxon>Pseudomonadaceae</taxon>
        <taxon>Pseudomonas</taxon>
    </lineage>
</organism>
<dbReference type="NCBIfam" id="NF033682">
    <property type="entry name" value="retention_LapA"/>
    <property type="match status" value="1"/>
</dbReference>
<evidence type="ECO:0000256" key="2">
    <source>
        <dbReference type="SAM" id="MobiDB-lite"/>
    </source>
</evidence>
<dbReference type="Proteomes" id="UP000277236">
    <property type="component" value="Unassembled WGS sequence"/>
</dbReference>
<accession>A0A3M4LM28</accession>
<dbReference type="NCBIfam" id="TIGR03661">
    <property type="entry name" value="T1SS_VCA0849"/>
    <property type="match status" value="1"/>
</dbReference>
<dbReference type="EMBL" id="RBRE01000080">
    <property type="protein sequence ID" value="RMQ42552.1"/>
    <property type="molecule type" value="Genomic_DNA"/>
</dbReference>
<dbReference type="Gene3D" id="2.150.10.10">
    <property type="entry name" value="Serralysin-like metalloprotease, C-terminal"/>
    <property type="match status" value="1"/>
</dbReference>
<comment type="caution">
    <text evidence="3">The sequence shown here is derived from an EMBL/GenBank/DDBJ whole genome shotgun (WGS) entry which is preliminary data.</text>
</comment>
<proteinExistence type="predicted"/>
<keyword evidence="1" id="KW-0106">Calcium</keyword>
<dbReference type="PROSITE" id="PS00330">
    <property type="entry name" value="HEMOLYSIN_CALCIUM"/>
    <property type="match status" value="3"/>
</dbReference>
<dbReference type="SUPFAM" id="SSF51120">
    <property type="entry name" value="beta-Roll"/>
    <property type="match status" value="1"/>
</dbReference>
<dbReference type="InterPro" id="IPR001343">
    <property type="entry name" value="Hemolysn_Ca-bd"/>
</dbReference>
<evidence type="ECO:0000313" key="4">
    <source>
        <dbReference type="Proteomes" id="UP000277236"/>
    </source>
</evidence>
<sequence length="885" mass="91303">MITKKGMNMARVIGTVRQAAGDVVAVSSSGTQRVLMEGDRVFAGERLQTGATGAVSVRLDGGGELTLGRDSRLMLDESILSGQAAHVETLDPLTPTLGMLAEVEQVTGLDNEPLQPDETPPSADGGGHSAVILSETGAQVTPVTGFPTQGLTMNPLFPEGQAEFWRGVTSDPPIAVIPPVVQPPVTDPPVIDPPVVEPPIDPPVEPPVEPPIEPPVEPPVDHCVSVSCSGVTLNEANLCGGSQPDPGKLTQSGTFTVSAPDGLQTLTVGGIEVVVAGVVLGFPLSALTALGNSLSITGYDPSSGEVSYSYTLLNPQQHPDGEGNNSLGEQIDVIATDRDGDSGSASLDITIIDDVPLAADIEWVMPPETCPPSPCDVAQPRVASGSLLAGGTFGADGGFVKSITLEGVTYIHDASGIRVVDDSGCGGSTLVCFDPLTQQLTLASSSGATLLVDMSSGAFSYTPGSSATSMTEHIGFVLSDNDGDLAGADLLIHVPLPQPPEAVADHIITNILAPCIEVPGAVLLANDRSPDGSPLSATPTVFHTDWSAPGADFSACMPRTIEFGGTRDRVENQVRDLSRSDFYSNSAVTAMVLLNGYLGAWQVDTYNHQDLFNIELKAGETLTVDTRYLSDQVGLAWKMDNGEFQPLGANNTITATEDNVYRLILIHQPDPGVCNVGLDYQIGLSIDYSAVDNTPVYQGSYTATDGHGSSDSAAVSISYQQGHSLIGTDDDDVLLAAGGNDCLYGGDGNDLLIGGAGNDTLIGGAGNDTFMWLANDSGHDRVVDFTFGADTLDLSQLLQGAGVRGESLDDLLHFKVSGSGVNLVSSIEVGASGTAPSQIIDLQGIDLAGHYGVTAGAGGWVASGADSASIINGMLGDHSLKVDTV</sequence>
<dbReference type="GO" id="GO:0005509">
    <property type="term" value="F:calcium ion binding"/>
    <property type="evidence" value="ECO:0007669"/>
    <property type="project" value="InterPro"/>
</dbReference>
<dbReference type="InterPro" id="IPR019960">
    <property type="entry name" value="T1SS_VCA0849"/>
</dbReference>
<dbReference type="GO" id="GO:0005615">
    <property type="term" value="C:extracellular space"/>
    <property type="evidence" value="ECO:0007669"/>
    <property type="project" value="InterPro"/>
</dbReference>
<dbReference type="InterPro" id="IPR011049">
    <property type="entry name" value="Serralysin-like_metalloprot_C"/>
</dbReference>
<evidence type="ECO:0000313" key="3">
    <source>
        <dbReference type="EMBL" id="RMQ42552.1"/>
    </source>
</evidence>
<gene>
    <name evidence="3" type="ORF">ALQ04_05418</name>
</gene>
<feature type="region of interest" description="Disordered" evidence="2">
    <location>
        <begin position="110"/>
        <end position="129"/>
    </location>
</feature>
<evidence type="ECO:0000256" key="1">
    <source>
        <dbReference type="ARBA" id="ARBA00022837"/>
    </source>
</evidence>
<protein>
    <submittedName>
        <fullName evidence="3">Uncharacterized protein</fullName>
    </submittedName>
</protein>
<dbReference type="Pfam" id="PF00353">
    <property type="entry name" value="HemolysinCabind"/>
    <property type="match status" value="1"/>
</dbReference>
<dbReference type="PRINTS" id="PR00313">
    <property type="entry name" value="CABNDNGRPT"/>
</dbReference>
<dbReference type="InterPro" id="IPR018511">
    <property type="entry name" value="Hemolysin-typ_Ca-bd_CS"/>
</dbReference>
<reference evidence="3 4" key="1">
    <citation type="submission" date="2018-08" db="EMBL/GenBank/DDBJ databases">
        <title>Recombination of ecologically and evolutionarily significant loci maintains genetic cohesion in the Pseudomonas syringae species complex.</title>
        <authorList>
            <person name="Dillon M."/>
            <person name="Thakur S."/>
            <person name="Almeida R.N.D."/>
            <person name="Weir B.S."/>
            <person name="Guttman D.S."/>
        </authorList>
    </citation>
    <scope>NUCLEOTIDE SEQUENCE [LARGE SCALE GENOMIC DNA]</scope>
    <source>
        <strain evidence="3 4">ICMP 3353</strain>
    </source>
</reference>
<dbReference type="AlphaFoldDB" id="A0A3M4LM28"/>